<dbReference type="Proteomes" id="UP000004210">
    <property type="component" value="Unassembled WGS sequence"/>
</dbReference>
<dbReference type="eggNOG" id="ENOG5034840">
    <property type="taxonomic scope" value="Bacteria"/>
</dbReference>
<organism evidence="2 3">
    <name type="scientific">Rhodanobacter fulvus Jip2</name>
    <dbReference type="NCBI Taxonomy" id="1163408"/>
    <lineage>
        <taxon>Bacteria</taxon>
        <taxon>Pseudomonadati</taxon>
        <taxon>Pseudomonadota</taxon>
        <taxon>Gammaproteobacteria</taxon>
        <taxon>Lysobacterales</taxon>
        <taxon>Rhodanobacteraceae</taxon>
        <taxon>Rhodanobacter</taxon>
    </lineage>
</organism>
<dbReference type="EMBL" id="AJXU01000001">
    <property type="protein sequence ID" value="EIL93095.1"/>
    <property type="molecule type" value="Genomic_DNA"/>
</dbReference>
<accession>I4W0V4</accession>
<evidence type="ECO:0000313" key="3">
    <source>
        <dbReference type="Proteomes" id="UP000004210"/>
    </source>
</evidence>
<keyword evidence="3" id="KW-1185">Reference proteome</keyword>
<protein>
    <submittedName>
        <fullName evidence="2">Uncharacterized protein</fullName>
    </submittedName>
</protein>
<comment type="caution">
    <text evidence="2">The sequence shown here is derived from an EMBL/GenBank/DDBJ whole genome shotgun (WGS) entry which is preliminary data.</text>
</comment>
<evidence type="ECO:0000256" key="1">
    <source>
        <dbReference type="SAM" id="MobiDB-lite"/>
    </source>
</evidence>
<proteinExistence type="predicted"/>
<gene>
    <name evidence="2" type="ORF">UU9_00065</name>
</gene>
<evidence type="ECO:0000313" key="2">
    <source>
        <dbReference type="EMBL" id="EIL93095.1"/>
    </source>
</evidence>
<dbReference type="OrthoDB" id="6050201at2"/>
<feature type="region of interest" description="Disordered" evidence="1">
    <location>
        <begin position="99"/>
        <end position="151"/>
    </location>
</feature>
<dbReference type="AlphaFoldDB" id="I4W0V4"/>
<dbReference type="RefSeq" id="WP_007079656.1">
    <property type="nucleotide sequence ID" value="NZ_AJXU01000001.1"/>
</dbReference>
<reference evidence="2 3" key="1">
    <citation type="journal article" date="2012" name="J. Bacteriol.">
        <title>Genome sequences for six rhodanobacter strains, isolated from soils and the terrestrial subsurface, with variable denitrification capabilities.</title>
        <authorList>
            <person name="Kostka J.E."/>
            <person name="Green S.J."/>
            <person name="Rishishwar L."/>
            <person name="Prakash O."/>
            <person name="Katz L.S."/>
            <person name="Marino-Ramirez L."/>
            <person name="Jordan I.K."/>
            <person name="Munk C."/>
            <person name="Ivanova N."/>
            <person name="Mikhailova N."/>
            <person name="Watson D.B."/>
            <person name="Brown S.D."/>
            <person name="Palumbo A.V."/>
            <person name="Brooks S.C."/>
        </authorList>
    </citation>
    <scope>NUCLEOTIDE SEQUENCE [LARGE SCALE GENOMIC DNA]</scope>
    <source>
        <strain evidence="3">Jip2T</strain>
    </source>
</reference>
<sequence length="151" mass="16265">MTHTPKPAAKRAPPPRVPSVFIAGVRYAQVPGDVEADGQVGGFLAAYDASHREIWRIKVYDNPRNPGLEGDVQDVWFRSLRAEGGKLLIENERGLRLEVDPATRHVSGRPAPTPEPLADIDPISGQPRLRRSAAEDAGPTSAPISTESSTA</sequence>
<dbReference type="PATRIC" id="fig|1163408.3.peg.14"/>
<name>I4W0V4_9GAMM</name>
<feature type="compositionally biased region" description="Polar residues" evidence="1">
    <location>
        <begin position="142"/>
        <end position="151"/>
    </location>
</feature>